<comment type="caution">
    <text evidence="2">The sequence shown here is derived from an EMBL/GenBank/DDBJ whole genome shotgun (WGS) entry which is preliminary data.</text>
</comment>
<dbReference type="AlphaFoldDB" id="A0A0P9H923"/>
<dbReference type="EMBL" id="LJCR01001349">
    <property type="protein sequence ID" value="KPV50518.1"/>
    <property type="molecule type" value="Genomic_DNA"/>
</dbReference>
<protein>
    <submittedName>
        <fullName evidence="2">Uncharacterized protein</fullName>
    </submittedName>
</protein>
<feature type="transmembrane region" description="Helical" evidence="1">
    <location>
        <begin position="44"/>
        <end position="61"/>
    </location>
</feature>
<gene>
    <name evidence="2" type="ORF">SE17_26475</name>
</gene>
<accession>A0A0P9H923</accession>
<evidence type="ECO:0000313" key="2">
    <source>
        <dbReference type="EMBL" id="KPV50518.1"/>
    </source>
</evidence>
<keyword evidence="3" id="KW-1185">Reference proteome</keyword>
<keyword evidence="1" id="KW-0472">Membrane</keyword>
<evidence type="ECO:0000256" key="1">
    <source>
        <dbReference type="SAM" id="Phobius"/>
    </source>
</evidence>
<keyword evidence="1" id="KW-1133">Transmembrane helix</keyword>
<reference evidence="2 3" key="1">
    <citation type="submission" date="2015-09" db="EMBL/GenBank/DDBJ databases">
        <title>Draft genome sequence of Kouleothrix aurantiaca JCM 19913.</title>
        <authorList>
            <person name="Hemp J."/>
        </authorList>
    </citation>
    <scope>NUCLEOTIDE SEQUENCE [LARGE SCALE GENOMIC DNA]</scope>
    <source>
        <strain evidence="2 3">COM-B</strain>
    </source>
</reference>
<organism evidence="2 3">
    <name type="scientific">Kouleothrix aurantiaca</name>
    <dbReference type="NCBI Taxonomy" id="186479"/>
    <lineage>
        <taxon>Bacteria</taxon>
        <taxon>Bacillati</taxon>
        <taxon>Chloroflexota</taxon>
        <taxon>Chloroflexia</taxon>
        <taxon>Chloroflexales</taxon>
        <taxon>Roseiflexineae</taxon>
        <taxon>Roseiflexaceae</taxon>
        <taxon>Kouleothrix</taxon>
    </lineage>
</organism>
<evidence type="ECO:0000313" key="3">
    <source>
        <dbReference type="Proteomes" id="UP000050509"/>
    </source>
</evidence>
<dbReference type="Proteomes" id="UP000050509">
    <property type="component" value="Unassembled WGS sequence"/>
</dbReference>
<sequence>MSSVLLICVLAVVGFVMLRPAPRTQVIYVPIEVTEARRRLGCMPFILLGLIILFLMGLGLIHF</sequence>
<name>A0A0P9H923_9CHLR</name>
<proteinExistence type="predicted"/>
<keyword evidence="1" id="KW-0812">Transmembrane</keyword>